<dbReference type="SUPFAM" id="SSF82544">
    <property type="entry name" value="GckA/TtuD-like"/>
    <property type="match status" value="1"/>
</dbReference>
<name>A0A172TXH1_9BACT</name>
<dbReference type="PATRIC" id="fig|1492898.3.peg.3053"/>
<keyword evidence="4" id="KW-1185">Reference proteome</keyword>
<evidence type="ECO:0000313" key="3">
    <source>
        <dbReference type="EMBL" id="ANE51473.1"/>
    </source>
</evidence>
<feature type="domain" description="MOFRL" evidence="1">
    <location>
        <begin position="322"/>
        <end position="427"/>
    </location>
</feature>
<reference evidence="4" key="1">
    <citation type="submission" date="2015-01" db="EMBL/GenBank/DDBJ databases">
        <title>Flavisolibacter sp./LCS9/ whole genome sequencing.</title>
        <authorList>
            <person name="Kim M.K."/>
            <person name="Srinivasan S."/>
            <person name="Lee J.-J."/>
        </authorList>
    </citation>
    <scope>NUCLEOTIDE SEQUENCE [LARGE SCALE GENOMIC DNA]</scope>
    <source>
        <strain evidence="4">LCS9</strain>
    </source>
</reference>
<evidence type="ECO:0008006" key="5">
    <source>
        <dbReference type="Google" id="ProtNLM"/>
    </source>
</evidence>
<feature type="domain" description="MOFRL-associated" evidence="2">
    <location>
        <begin position="8"/>
        <end position="243"/>
    </location>
</feature>
<proteinExistence type="predicted"/>
<dbReference type="AlphaFoldDB" id="A0A172TXH1"/>
<dbReference type="InterPro" id="IPR039760">
    <property type="entry name" value="MOFRL_protein"/>
</dbReference>
<dbReference type="GO" id="GO:0008887">
    <property type="term" value="F:glycerate kinase activity"/>
    <property type="evidence" value="ECO:0007669"/>
    <property type="project" value="InterPro"/>
</dbReference>
<evidence type="ECO:0000313" key="4">
    <source>
        <dbReference type="Proteomes" id="UP000077177"/>
    </source>
</evidence>
<dbReference type="EMBL" id="CP011390">
    <property type="protein sequence ID" value="ANE51473.1"/>
    <property type="molecule type" value="Genomic_DNA"/>
</dbReference>
<dbReference type="KEGG" id="fla:SY85_14125"/>
<sequence length="434" mass="46308">MTSIQNAIDIFNHAVAAVKPSTLIQKHLQRQADHLMICGDRVALQADTRVFIIGAGKAAALMAQTAEEILGDVVTDGFIVTKYEHGLPLRKIKYIEVGHPVPDEKSLQASREVMQLVKDLAPQDVVIFLLSGGASSLLADCPEGTHFPDVQEVFTLLLKSGADIHEMNTVRKHMSHIKGGQLAKAICPARLYSLILSDVIGDDLDIIGSGPTAPDSSTFADVLAVLAKYQITDKLPTTIYQHLLDGYEGKIAETPKDGDACFMNTQNHIIGSNRIALQAAADKAKALGYHAHIITYTLKGEASVVGQALAEEAMDWNGPRPACLLYGGESTVTIKGKGKGGRNMELALAAGSCCHLHPNITILAAGTDGTDGPTDAAGAVVNTDLMEEAIALHGSPVPYLDNNDSYTYFQETDALLKTGPTQTNVMDLVITLIH</sequence>
<evidence type="ECO:0000259" key="2">
    <source>
        <dbReference type="Pfam" id="PF13660"/>
    </source>
</evidence>
<dbReference type="InterPro" id="IPR025286">
    <property type="entry name" value="MOFRL_assoc_dom"/>
</dbReference>
<protein>
    <recommendedName>
        <fullName evidence="5">Glycerate kinase</fullName>
    </recommendedName>
</protein>
<dbReference type="PANTHER" id="PTHR12227:SF0">
    <property type="entry name" value="GLYCERATE KINASE"/>
    <property type="match status" value="1"/>
</dbReference>
<dbReference type="InterPro" id="IPR038614">
    <property type="entry name" value="GK_N_sf"/>
</dbReference>
<dbReference type="Proteomes" id="UP000077177">
    <property type="component" value="Chromosome"/>
</dbReference>
<dbReference type="InterPro" id="IPR037035">
    <property type="entry name" value="GK-like_C_sf"/>
</dbReference>
<dbReference type="PANTHER" id="PTHR12227">
    <property type="entry name" value="GLYCERATE KINASE"/>
    <property type="match status" value="1"/>
</dbReference>
<dbReference type="GO" id="GO:0005737">
    <property type="term" value="C:cytoplasm"/>
    <property type="evidence" value="ECO:0007669"/>
    <property type="project" value="TreeGrafter"/>
</dbReference>
<dbReference type="STRING" id="1492898.SY85_14125"/>
<evidence type="ECO:0000259" key="1">
    <source>
        <dbReference type="Pfam" id="PF05161"/>
    </source>
</evidence>
<gene>
    <name evidence="3" type="ORF">SY85_14125</name>
</gene>
<dbReference type="Pfam" id="PF13660">
    <property type="entry name" value="DUF4147"/>
    <property type="match status" value="1"/>
</dbReference>
<organism evidence="3 4">
    <name type="scientific">Flavisolibacter tropicus</name>
    <dbReference type="NCBI Taxonomy" id="1492898"/>
    <lineage>
        <taxon>Bacteria</taxon>
        <taxon>Pseudomonadati</taxon>
        <taxon>Bacteroidota</taxon>
        <taxon>Chitinophagia</taxon>
        <taxon>Chitinophagales</taxon>
        <taxon>Chitinophagaceae</taxon>
        <taxon>Flavisolibacter</taxon>
    </lineage>
</organism>
<dbReference type="InterPro" id="IPR007835">
    <property type="entry name" value="MOFRL"/>
</dbReference>
<dbReference type="Gene3D" id="3.40.1480.10">
    <property type="entry name" value="MOFRL domain"/>
    <property type="match status" value="1"/>
</dbReference>
<reference evidence="3 4" key="2">
    <citation type="journal article" date="2016" name="Int. J. Syst. Evol. Microbiol.">
        <title>Flavisolibacter tropicus sp. nov., isolated from tropical soil.</title>
        <authorList>
            <person name="Lee J.J."/>
            <person name="Kang M.S."/>
            <person name="Kim G.S."/>
            <person name="Lee C.S."/>
            <person name="Lim S."/>
            <person name="Lee J."/>
            <person name="Roh S.H."/>
            <person name="Kang H."/>
            <person name="Ha J.M."/>
            <person name="Bae S."/>
            <person name="Jung H.Y."/>
            <person name="Kim M.K."/>
        </authorList>
    </citation>
    <scope>NUCLEOTIDE SEQUENCE [LARGE SCALE GENOMIC DNA]</scope>
    <source>
        <strain evidence="3 4">LCS9</strain>
    </source>
</reference>
<accession>A0A172TXH1</accession>
<dbReference type="RefSeq" id="WP_066405551.1">
    <property type="nucleotide sequence ID" value="NZ_CP011390.1"/>
</dbReference>
<dbReference type="Gene3D" id="3.40.50.10180">
    <property type="entry name" value="Glycerate kinase, MOFRL-like N-terminal domain"/>
    <property type="match status" value="1"/>
</dbReference>
<dbReference type="Pfam" id="PF05161">
    <property type="entry name" value="MOFRL"/>
    <property type="match status" value="1"/>
</dbReference>
<dbReference type="OrthoDB" id="9766552at2"/>